<evidence type="ECO:0000313" key="3">
    <source>
        <dbReference type="EMBL" id="VTJ84937.1"/>
    </source>
</evidence>
<evidence type="ECO:0000313" key="2">
    <source>
        <dbReference type="EMBL" id="KAF7474336.1"/>
    </source>
</evidence>
<dbReference type="EMBL" id="WJEC01004055">
    <property type="protein sequence ID" value="KAF7474336.1"/>
    <property type="molecule type" value="Genomic_DNA"/>
</dbReference>
<keyword evidence="4" id="KW-1185">Reference proteome</keyword>
<reference evidence="3 4" key="1">
    <citation type="submission" date="2019-04" db="EMBL/GenBank/DDBJ databases">
        <authorList>
            <person name="Alioto T."/>
            <person name="Alioto T."/>
        </authorList>
    </citation>
    <scope>NUCLEOTIDE SEQUENCE [LARGE SCALE GENOMIC DNA]</scope>
</reference>
<sequence>MEEVTQEYQEMFQESLKKLRKEQQETERLRAIIREKRASWKNQMEPERHRIETEFNQLQSILNKEEE</sequence>
<protein>
    <submittedName>
        <fullName evidence="3">Uncharacterized protein</fullName>
    </submittedName>
</protein>
<dbReference type="EMBL" id="CABDUW010001988">
    <property type="protein sequence ID" value="VTJ84937.1"/>
    <property type="molecule type" value="Genomic_DNA"/>
</dbReference>
<reference evidence="2" key="2">
    <citation type="submission" date="2020-08" db="EMBL/GenBank/DDBJ databases">
        <authorList>
            <person name="Shumante A."/>
            <person name="Zimin A.V."/>
            <person name="Puiu D."/>
            <person name="Salzberg S.L."/>
        </authorList>
    </citation>
    <scope>NUCLEOTIDE SEQUENCE</scope>
    <source>
        <strain evidence="2">WC2-LM</strain>
        <tissue evidence="2">Liver</tissue>
    </source>
</reference>
<evidence type="ECO:0000256" key="1">
    <source>
        <dbReference type="SAM" id="Coils"/>
    </source>
</evidence>
<name>A0A5E4CSZ9_MARMO</name>
<evidence type="ECO:0000313" key="4">
    <source>
        <dbReference type="Proteomes" id="UP000335636"/>
    </source>
</evidence>
<dbReference type="AlphaFoldDB" id="A0A5E4CSZ9"/>
<organism evidence="3 4">
    <name type="scientific">Marmota monax</name>
    <name type="common">Woodchuck</name>
    <dbReference type="NCBI Taxonomy" id="9995"/>
    <lineage>
        <taxon>Eukaryota</taxon>
        <taxon>Metazoa</taxon>
        <taxon>Chordata</taxon>
        <taxon>Craniata</taxon>
        <taxon>Vertebrata</taxon>
        <taxon>Euteleostomi</taxon>
        <taxon>Mammalia</taxon>
        <taxon>Eutheria</taxon>
        <taxon>Euarchontoglires</taxon>
        <taxon>Glires</taxon>
        <taxon>Rodentia</taxon>
        <taxon>Sciuromorpha</taxon>
        <taxon>Sciuridae</taxon>
        <taxon>Xerinae</taxon>
        <taxon>Marmotini</taxon>
        <taxon>Marmota</taxon>
    </lineage>
</organism>
<accession>A0A5E4CSZ9</accession>
<proteinExistence type="predicted"/>
<dbReference type="Proteomes" id="UP000662637">
    <property type="component" value="Unassembled WGS sequence"/>
</dbReference>
<keyword evidence="1" id="KW-0175">Coiled coil</keyword>
<gene>
    <name evidence="2" type="ORF">GHT09_014945</name>
    <name evidence="3" type="ORF">MONAX_5E002003</name>
</gene>
<dbReference type="Proteomes" id="UP000335636">
    <property type="component" value="Unassembled WGS sequence"/>
</dbReference>
<feature type="coiled-coil region" evidence="1">
    <location>
        <begin position="5"/>
        <end position="36"/>
    </location>
</feature>